<evidence type="ECO:0000256" key="1">
    <source>
        <dbReference type="SAM" id="MobiDB-lite"/>
    </source>
</evidence>
<evidence type="ECO:0000313" key="3">
    <source>
        <dbReference type="Proteomes" id="UP001592528"/>
    </source>
</evidence>
<feature type="region of interest" description="Disordered" evidence="1">
    <location>
        <begin position="1"/>
        <end position="22"/>
    </location>
</feature>
<gene>
    <name evidence="2" type="ORF">ACEZDJ_30910</name>
</gene>
<accession>A0ABV6UW51</accession>
<feature type="compositionally biased region" description="Low complexity" evidence="1">
    <location>
        <begin position="1"/>
        <end position="16"/>
    </location>
</feature>
<organism evidence="2 3">
    <name type="scientific">Streptacidiphilus cavernicola</name>
    <dbReference type="NCBI Taxonomy" id="3342716"/>
    <lineage>
        <taxon>Bacteria</taxon>
        <taxon>Bacillati</taxon>
        <taxon>Actinomycetota</taxon>
        <taxon>Actinomycetes</taxon>
        <taxon>Kitasatosporales</taxon>
        <taxon>Streptomycetaceae</taxon>
        <taxon>Streptacidiphilus</taxon>
    </lineage>
</organism>
<keyword evidence="3" id="KW-1185">Reference proteome</keyword>
<sequence>MRPTSAAPPAATTAGADDITHMSPPTLAVLVGWLKATSDEQLVEALLRARPSPDLNELMNTLTGRLEEGGLRDGAQ</sequence>
<dbReference type="EMBL" id="JBHEZZ010000023">
    <property type="protein sequence ID" value="MFC1405709.1"/>
    <property type="molecule type" value="Genomic_DNA"/>
</dbReference>
<reference evidence="2 3" key="1">
    <citation type="submission" date="2024-09" db="EMBL/GenBank/DDBJ databases">
        <authorList>
            <person name="Lee S.D."/>
        </authorList>
    </citation>
    <scope>NUCLEOTIDE SEQUENCE [LARGE SCALE GENOMIC DNA]</scope>
    <source>
        <strain evidence="2 3">N1-5</strain>
    </source>
</reference>
<comment type="caution">
    <text evidence="2">The sequence shown here is derived from an EMBL/GenBank/DDBJ whole genome shotgun (WGS) entry which is preliminary data.</text>
</comment>
<dbReference type="Proteomes" id="UP001592528">
    <property type="component" value="Unassembled WGS sequence"/>
</dbReference>
<evidence type="ECO:0008006" key="4">
    <source>
        <dbReference type="Google" id="ProtNLM"/>
    </source>
</evidence>
<protein>
    <recommendedName>
        <fullName evidence="4">DUF3349 domain-containing protein</fullName>
    </recommendedName>
</protein>
<dbReference type="RefSeq" id="WP_157624066.1">
    <property type="nucleotide sequence ID" value="NZ_JBHEZZ010000023.1"/>
</dbReference>
<proteinExistence type="predicted"/>
<evidence type="ECO:0000313" key="2">
    <source>
        <dbReference type="EMBL" id="MFC1405709.1"/>
    </source>
</evidence>
<name>A0ABV6UW51_9ACTN</name>